<evidence type="ECO:0000256" key="1">
    <source>
        <dbReference type="SAM" id="Phobius"/>
    </source>
</evidence>
<sequence length="652" mass="72135">MKRSLFGSFWALMSAPHDNPGLLRAQYIALSRQLPMMYFILLINSLALAATHYVSAPRWLVVYCPAVMTVFCVTRAALWWRSCRRTLPPPAKMLDILKRTNRLSLLVAAGFTVWSLALFPYGDVYSQAHVAFYMAITVIACIFCMMHLLPAALTTAAVVNIAFVVFFATTNNITFIATAINVLLVSIAMLSILKSQYADFTQLVNMQARTEKLSDENRRLANQDSLTGLANRRQFFSNLDATLIQARDRDVRLAVGLIDLDGFKPVNDLYGHSVGDKLLYQVGQRLTGLLDEGVHLARLGGDEFALIITDAQSDQQLRAFGDNLCARMREPFLLVDIPIQISASLGIASFPDLASSATEVYEYADYALYQSKRQRPGTLSVFSAEHRRQLNREGLTEQALRRADLYEEFHVVFQPIIDIRTQLTVAFEALGRWTSPELGNVPPCEFIPVAERIGLINKLTIPLLKHALNAAASWPRGIRLSFNLSAHDCGSPEAVQQIAQVISDSGFDPASLDLEITETAVIQDLAQTQRAIALLRSLGCGISLDDFGTGYSSLSQIHALSLTKLKVDRSFVTGIHLNPASFKIVKSLLALSHDMQLQCIVEGVETEDELAALRRLGCVWAQGYLFSRPISADETREWLAQESLDAATGQTG</sequence>
<dbReference type="NCBIfam" id="TIGR00254">
    <property type="entry name" value="GGDEF"/>
    <property type="match status" value="1"/>
</dbReference>
<feature type="domain" description="EAL" evidence="2">
    <location>
        <begin position="393"/>
        <end position="643"/>
    </location>
</feature>
<dbReference type="InterPro" id="IPR035919">
    <property type="entry name" value="EAL_sf"/>
</dbReference>
<feature type="transmembrane region" description="Helical" evidence="1">
    <location>
        <begin position="36"/>
        <end position="54"/>
    </location>
</feature>
<dbReference type="PANTHER" id="PTHR44757:SF2">
    <property type="entry name" value="BIOFILM ARCHITECTURE MAINTENANCE PROTEIN MBAA"/>
    <property type="match status" value="1"/>
</dbReference>
<evidence type="ECO:0000259" key="2">
    <source>
        <dbReference type="PROSITE" id="PS50883"/>
    </source>
</evidence>
<dbReference type="InterPro" id="IPR043128">
    <property type="entry name" value="Rev_trsase/Diguanyl_cyclase"/>
</dbReference>
<comment type="caution">
    <text evidence="4">The sequence shown here is derived from an EMBL/GenBank/DDBJ whole genome shotgun (WGS) entry which is preliminary data.</text>
</comment>
<dbReference type="AlphaFoldDB" id="A0A1C7Z6N8"/>
<dbReference type="RefSeq" id="WP_065832623.1">
    <property type="nucleotide sequence ID" value="NZ_LGSI01000025.1"/>
</dbReference>
<organism evidence="4 5">
    <name type="scientific">Pseudomonas syringae</name>
    <dbReference type="NCBI Taxonomy" id="317"/>
    <lineage>
        <taxon>Bacteria</taxon>
        <taxon>Pseudomonadati</taxon>
        <taxon>Pseudomonadota</taxon>
        <taxon>Gammaproteobacteria</taxon>
        <taxon>Pseudomonadales</taxon>
        <taxon>Pseudomonadaceae</taxon>
        <taxon>Pseudomonas</taxon>
    </lineage>
</organism>
<dbReference type="SMART" id="SM00052">
    <property type="entry name" value="EAL"/>
    <property type="match status" value="1"/>
</dbReference>
<reference evidence="4 5" key="1">
    <citation type="submission" date="2015-07" db="EMBL/GenBank/DDBJ databases">
        <title>Draft genome sequence of a diazotrophic, plant growth-promoting rhizobacterium of the Pseudomonas syringae complex.</title>
        <authorList>
            <person name="Patten C.L."/>
            <person name="Jeong H."/>
        </authorList>
    </citation>
    <scope>NUCLEOTIDE SEQUENCE [LARGE SCALE GENOMIC DNA]</scope>
    <source>
        <strain evidence="4 5">GR12-2</strain>
    </source>
</reference>
<protein>
    <submittedName>
        <fullName evidence="4">Histidine kinase</fullName>
    </submittedName>
</protein>
<dbReference type="PROSITE" id="PS50887">
    <property type="entry name" value="GGDEF"/>
    <property type="match status" value="1"/>
</dbReference>
<accession>A0A1C7Z6N8</accession>
<evidence type="ECO:0000259" key="3">
    <source>
        <dbReference type="PROSITE" id="PS50887"/>
    </source>
</evidence>
<keyword evidence="4" id="KW-0418">Kinase</keyword>
<name>A0A1C7Z6N8_PSESX</name>
<evidence type="ECO:0000313" key="5">
    <source>
        <dbReference type="Proteomes" id="UP000093104"/>
    </source>
</evidence>
<dbReference type="Proteomes" id="UP000093104">
    <property type="component" value="Unassembled WGS sequence"/>
</dbReference>
<gene>
    <name evidence="4" type="ORF">AFK24_07290</name>
</gene>
<dbReference type="CDD" id="cd01949">
    <property type="entry name" value="GGDEF"/>
    <property type="match status" value="1"/>
</dbReference>
<keyword evidence="4" id="KW-0808">Transferase</keyword>
<feature type="transmembrane region" description="Helical" evidence="1">
    <location>
        <begin position="133"/>
        <end position="166"/>
    </location>
</feature>
<dbReference type="InterPro" id="IPR001633">
    <property type="entry name" value="EAL_dom"/>
</dbReference>
<dbReference type="EMBL" id="LGSI01000025">
    <property type="protein sequence ID" value="OCR25754.1"/>
    <property type="molecule type" value="Genomic_DNA"/>
</dbReference>
<dbReference type="SUPFAM" id="SSF141868">
    <property type="entry name" value="EAL domain-like"/>
    <property type="match status" value="1"/>
</dbReference>
<dbReference type="Gene3D" id="3.20.20.450">
    <property type="entry name" value="EAL domain"/>
    <property type="match status" value="1"/>
</dbReference>
<dbReference type="SUPFAM" id="SSF55073">
    <property type="entry name" value="Nucleotide cyclase"/>
    <property type="match status" value="1"/>
</dbReference>
<feature type="transmembrane region" description="Helical" evidence="1">
    <location>
        <begin position="101"/>
        <end position="121"/>
    </location>
</feature>
<dbReference type="PROSITE" id="PS50883">
    <property type="entry name" value="EAL"/>
    <property type="match status" value="1"/>
</dbReference>
<dbReference type="InterPro" id="IPR052155">
    <property type="entry name" value="Biofilm_reg_signaling"/>
</dbReference>
<proteinExistence type="predicted"/>
<evidence type="ECO:0000313" key="4">
    <source>
        <dbReference type="EMBL" id="OCR25754.1"/>
    </source>
</evidence>
<dbReference type="Gene3D" id="3.30.70.270">
    <property type="match status" value="1"/>
</dbReference>
<keyword evidence="1" id="KW-0812">Transmembrane</keyword>
<dbReference type="OrthoDB" id="9804951at2"/>
<feature type="transmembrane region" description="Helical" evidence="1">
    <location>
        <begin position="60"/>
        <end position="80"/>
    </location>
</feature>
<dbReference type="SMART" id="SM00267">
    <property type="entry name" value="GGDEF"/>
    <property type="match status" value="1"/>
</dbReference>
<dbReference type="PATRIC" id="fig|317.243.peg.2455"/>
<dbReference type="Pfam" id="PF00563">
    <property type="entry name" value="EAL"/>
    <property type="match status" value="1"/>
</dbReference>
<keyword evidence="1" id="KW-1133">Transmembrane helix</keyword>
<dbReference type="PANTHER" id="PTHR44757">
    <property type="entry name" value="DIGUANYLATE CYCLASE DGCP"/>
    <property type="match status" value="1"/>
</dbReference>
<feature type="domain" description="GGDEF" evidence="3">
    <location>
        <begin position="251"/>
        <end position="384"/>
    </location>
</feature>
<dbReference type="InterPro" id="IPR000160">
    <property type="entry name" value="GGDEF_dom"/>
</dbReference>
<dbReference type="GO" id="GO:0016301">
    <property type="term" value="F:kinase activity"/>
    <property type="evidence" value="ECO:0007669"/>
    <property type="project" value="UniProtKB-KW"/>
</dbReference>
<dbReference type="InterPro" id="IPR029787">
    <property type="entry name" value="Nucleotide_cyclase"/>
</dbReference>
<keyword evidence="1" id="KW-0472">Membrane</keyword>
<dbReference type="CDD" id="cd01948">
    <property type="entry name" value="EAL"/>
    <property type="match status" value="1"/>
</dbReference>
<dbReference type="Pfam" id="PF00990">
    <property type="entry name" value="GGDEF"/>
    <property type="match status" value="1"/>
</dbReference>